<evidence type="ECO:0000313" key="5">
    <source>
        <dbReference type="Proteomes" id="UP000517765"/>
    </source>
</evidence>
<proteinExistence type="predicted"/>
<feature type="compositionally biased region" description="Basic and acidic residues" evidence="1">
    <location>
        <begin position="1"/>
        <end position="12"/>
    </location>
</feature>
<evidence type="ECO:0000313" key="2">
    <source>
        <dbReference type="EMBL" id="MBB1259530.1"/>
    </source>
</evidence>
<reference evidence="3 4" key="1">
    <citation type="submission" date="2019-10" db="EMBL/GenBank/DDBJ databases">
        <title>Streptomyces sp. nov., a novel actinobacterium isolated from alkaline environment.</title>
        <authorList>
            <person name="Golinska P."/>
        </authorList>
    </citation>
    <scope>NUCLEOTIDE SEQUENCE [LARGE SCALE GENOMIC DNA]</scope>
    <source>
        <strain evidence="3 4">OF1</strain>
    </source>
</reference>
<dbReference type="EMBL" id="VJYK02000001">
    <property type="protein sequence ID" value="MQS00344.1"/>
    <property type="molecule type" value="Genomic_DNA"/>
</dbReference>
<gene>
    <name evidence="3" type="ORF">FNX44_000315</name>
    <name evidence="2" type="ORF">H3147_11900</name>
</gene>
<evidence type="ECO:0000313" key="3">
    <source>
        <dbReference type="EMBL" id="MQS00344.1"/>
    </source>
</evidence>
<keyword evidence="4" id="KW-1185">Reference proteome</keyword>
<name>A0A5P0YIZ2_9ACTN</name>
<dbReference type="Proteomes" id="UP000320857">
    <property type="component" value="Unassembled WGS sequence"/>
</dbReference>
<accession>A0A5P0YIZ2</accession>
<feature type="compositionally biased region" description="Basic and acidic residues" evidence="1">
    <location>
        <begin position="97"/>
        <end position="120"/>
    </location>
</feature>
<reference evidence="5" key="2">
    <citation type="submission" date="2020-05" db="EMBL/GenBank/DDBJ databases">
        <title>Classification of alakaliphilic streptomycetes isolated from an alkaline soil next to Lonar Crater, India and a proposal for the recognition of Streptomyces alkaliterrae sp. nov.</title>
        <authorList>
            <person name="Golinska P."/>
        </authorList>
    </citation>
    <scope>NUCLEOTIDE SEQUENCE [LARGE SCALE GENOMIC DNA]</scope>
    <source>
        <strain evidence="5">OF8</strain>
    </source>
</reference>
<protein>
    <submittedName>
        <fullName evidence="3">Uncharacterized protein</fullName>
    </submittedName>
</protein>
<organism evidence="3 4">
    <name type="scientific">Streptomyces alkaliterrae</name>
    <dbReference type="NCBI Taxonomy" id="2213162"/>
    <lineage>
        <taxon>Bacteria</taxon>
        <taxon>Bacillati</taxon>
        <taxon>Actinomycetota</taxon>
        <taxon>Actinomycetes</taxon>
        <taxon>Kitasatosporales</taxon>
        <taxon>Streptomycetaceae</taxon>
        <taxon>Streptomyces</taxon>
    </lineage>
</organism>
<dbReference type="Proteomes" id="UP000517765">
    <property type="component" value="Unassembled WGS sequence"/>
</dbReference>
<feature type="region of interest" description="Disordered" evidence="1">
    <location>
        <begin position="1"/>
        <end position="22"/>
    </location>
</feature>
<evidence type="ECO:0000313" key="4">
    <source>
        <dbReference type="Proteomes" id="UP000320857"/>
    </source>
</evidence>
<dbReference type="OrthoDB" id="3871167at2"/>
<comment type="caution">
    <text evidence="3">The sequence shown here is derived from an EMBL/GenBank/DDBJ whole genome shotgun (WGS) entry which is preliminary data.</text>
</comment>
<dbReference type="RefSeq" id="WP_143645740.1">
    <property type="nucleotide sequence ID" value="NZ_JABJXA010000056.1"/>
</dbReference>
<dbReference type="AlphaFoldDB" id="A0A5P0YIZ2"/>
<reference evidence="2" key="3">
    <citation type="journal article" name="Syst. Appl. Microbiol.">
        <title>Streptomyces alkaliterrae sp. nov., isolated from an alkaline soil, and emended descriptions of Streptomyces alkaliphilus, Streptomyces calidiresistens and Streptomyces durbertensis.</title>
        <authorList>
            <person name="Swiecimska M."/>
            <person name="Golinska P."/>
            <person name="Nouioui I."/>
            <person name="Wypij M."/>
            <person name="Rai M."/>
            <person name="Sangal V."/>
            <person name="Goodfellow M."/>
        </authorList>
    </citation>
    <scope>NUCLEOTIDE SEQUENCE</scope>
    <source>
        <strain evidence="2">OF8</strain>
    </source>
</reference>
<dbReference type="EMBL" id="JABJXA010000056">
    <property type="protein sequence ID" value="MBB1259530.1"/>
    <property type="molecule type" value="Genomic_DNA"/>
</dbReference>
<feature type="region of interest" description="Disordered" evidence="1">
    <location>
        <begin position="97"/>
        <end position="137"/>
    </location>
</feature>
<evidence type="ECO:0000256" key="1">
    <source>
        <dbReference type="SAM" id="MobiDB-lite"/>
    </source>
</evidence>
<sequence>MSQQDGEPRVDESELMDITGDPAHARVLRESLEKLADGVAGETLREFATEVLAGRVALRDAVRVPAYGDALVVGGRAFHDEWSRLSEAERQLLAAEGDRLLESKEREMAAARRTAAERRQSGRQRRSRHDGRGWSPY</sequence>